<comment type="caution">
    <text evidence="5">The sequence shown here is derived from an EMBL/GenBank/DDBJ whole genome shotgun (WGS) entry which is preliminary data.</text>
</comment>
<evidence type="ECO:0000256" key="2">
    <source>
        <dbReference type="PIRSR" id="PIRSR000296-1"/>
    </source>
</evidence>
<feature type="binding site" description="axial binding residue" evidence="3">
    <location>
        <position position="286"/>
    </location>
    <ligand>
        <name>heme</name>
        <dbReference type="ChEBI" id="CHEBI:30413"/>
    </ligand>
    <ligandPart>
        <name>Fe</name>
        <dbReference type="ChEBI" id="CHEBI:18248"/>
    </ligandPart>
</feature>
<dbReference type="GO" id="GO:0042744">
    <property type="term" value="P:hydrogen peroxide catabolic process"/>
    <property type="evidence" value="ECO:0007669"/>
    <property type="project" value="TreeGrafter"/>
</dbReference>
<evidence type="ECO:0000313" key="5">
    <source>
        <dbReference type="EMBL" id="NLR91867.1"/>
    </source>
</evidence>
<dbReference type="InterPro" id="IPR024168">
    <property type="entry name" value="Catalase_SrpA-type_pred"/>
</dbReference>
<evidence type="ECO:0000256" key="3">
    <source>
        <dbReference type="PIRSR" id="PIRSR000296-2"/>
    </source>
</evidence>
<keyword evidence="3" id="KW-0349">Heme</keyword>
<dbReference type="GO" id="GO:0004096">
    <property type="term" value="F:catalase activity"/>
    <property type="evidence" value="ECO:0007669"/>
    <property type="project" value="InterPro"/>
</dbReference>
<name>A0A7X8SKK8_9BACT</name>
<dbReference type="InterPro" id="IPR018028">
    <property type="entry name" value="Catalase"/>
</dbReference>
<dbReference type="Gene3D" id="2.40.180.10">
    <property type="entry name" value="Catalase core domain"/>
    <property type="match status" value="1"/>
</dbReference>
<evidence type="ECO:0000313" key="6">
    <source>
        <dbReference type="Proteomes" id="UP000585050"/>
    </source>
</evidence>
<dbReference type="GO" id="GO:0046872">
    <property type="term" value="F:metal ion binding"/>
    <property type="evidence" value="ECO:0007669"/>
    <property type="project" value="UniProtKB-KW"/>
</dbReference>
<keyword evidence="3" id="KW-0408">Iron</keyword>
<dbReference type="Proteomes" id="UP000585050">
    <property type="component" value="Unassembled WGS sequence"/>
</dbReference>
<dbReference type="PANTHER" id="PTHR11465">
    <property type="entry name" value="CATALASE"/>
    <property type="match status" value="1"/>
</dbReference>
<dbReference type="PANTHER" id="PTHR11465:SF62">
    <property type="entry name" value="CATALASE T"/>
    <property type="match status" value="1"/>
</dbReference>
<evidence type="ECO:0000259" key="4">
    <source>
        <dbReference type="SMART" id="SM01060"/>
    </source>
</evidence>
<reference evidence="5 6" key="1">
    <citation type="submission" date="2020-04" db="EMBL/GenBank/DDBJ databases">
        <title>Flammeovirga sp. SR4, a novel species isolated from seawater.</title>
        <authorList>
            <person name="Wang X."/>
        </authorList>
    </citation>
    <scope>NUCLEOTIDE SEQUENCE [LARGE SCALE GENOMIC DNA]</scope>
    <source>
        <strain evidence="5 6">SR4</strain>
    </source>
</reference>
<dbReference type="RefSeq" id="WP_168882579.1">
    <property type="nucleotide sequence ID" value="NZ_JABAIL010000003.1"/>
</dbReference>
<keyword evidence="5" id="KW-0575">Peroxidase</keyword>
<dbReference type="AlphaFoldDB" id="A0A7X8SKK8"/>
<dbReference type="EMBL" id="JABAIL010000003">
    <property type="protein sequence ID" value="NLR91867.1"/>
    <property type="molecule type" value="Genomic_DNA"/>
</dbReference>
<accession>A0A7X8SKK8</accession>
<sequence>MENNLPSQLVQSLNGVFGKHKARAVHAKGIILTGSFQPSSSAQNITKAIHLQEKSSPVTIRFSNFAGVPTIPDNDEMSNPKGLGIKFHLANEESTDIVCHSFNGFPSPTALDFRNLLMALGQGGDTLNDYLEQHSTAKAFLTAHKPMPKSFATLPYYGVNAFKFINKDGAVRFGRYQVLPEVEEYYPDDQVKALANNFLMNEISDRVANKTINLRLVLQLANDNDVIDNPTVVWSDHNEIVELGILKINEVNTEEATDKNLMFLPGNLVEGIEAADPMVKIRDKTYPISKENRQ</sequence>
<dbReference type="PROSITE" id="PS51402">
    <property type="entry name" value="CATALASE_3"/>
    <property type="match status" value="1"/>
</dbReference>
<feature type="active site" evidence="2">
    <location>
        <position position="26"/>
    </location>
</feature>
<keyword evidence="5" id="KW-0560">Oxidoreductase</keyword>
<keyword evidence="3" id="KW-0479">Metal-binding</keyword>
<dbReference type="GO" id="GO:0042542">
    <property type="term" value="P:response to hydrogen peroxide"/>
    <property type="evidence" value="ECO:0007669"/>
    <property type="project" value="TreeGrafter"/>
</dbReference>
<proteinExistence type="predicted"/>
<dbReference type="Pfam" id="PF00199">
    <property type="entry name" value="Catalase"/>
    <property type="match status" value="1"/>
</dbReference>
<organism evidence="5 6">
    <name type="scientific">Flammeovirga agarivorans</name>
    <dbReference type="NCBI Taxonomy" id="2726742"/>
    <lineage>
        <taxon>Bacteria</taxon>
        <taxon>Pseudomonadati</taxon>
        <taxon>Bacteroidota</taxon>
        <taxon>Cytophagia</taxon>
        <taxon>Cytophagales</taxon>
        <taxon>Flammeovirgaceae</taxon>
        <taxon>Flammeovirga</taxon>
    </lineage>
</organism>
<dbReference type="GO" id="GO:0005737">
    <property type="term" value="C:cytoplasm"/>
    <property type="evidence" value="ECO:0007669"/>
    <property type="project" value="TreeGrafter"/>
</dbReference>
<dbReference type="PIRSF" id="PIRSF000296">
    <property type="entry name" value="SrpA"/>
    <property type="match status" value="1"/>
</dbReference>
<dbReference type="Gene3D" id="1.20.1280.120">
    <property type="match status" value="1"/>
</dbReference>
<dbReference type="GO" id="GO:0020037">
    <property type="term" value="F:heme binding"/>
    <property type="evidence" value="ECO:0007669"/>
    <property type="project" value="InterPro"/>
</dbReference>
<protein>
    <recommendedName>
        <fullName evidence="1">catalase</fullName>
        <ecNumber evidence="1">1.11.1.6</ecNumber>
    </recommendedName>
</protein>
<gene>
    <name evidence="5" type="ORF">HGP29_11645</name>
</gene>
<dbReference type="InterPro" id="IPR020835">
    <property type="entry name" value="Catalase_sf"/>
</dbReference>
<feature type="domain" description="Catalase core" evidence="4">
    <location>
        <begin position="1"/>
        <end position="294"/>
    </location>
</feature>
<evidence type="ECO:0000256" key="1">
    <source>
        <dbReference type="ARBA" id="ARBA00012314"/>
    </source>
</evidence>
<dbReference type="InterPro" id="IPR011614">
    <property type="entry name" value="Catalase_core"/>
</dbReference>
<dbReference type="SUPFAM" id="SSF56634">
    <property type="entry name" value="Heme-dependent catalase-like"/>
    <property type="match status" value="1"/>
</dbReference>
<dbReference type="CDD" id="cd08153">
    <property type="entry name" value="srpA_like"/>
    <property type="match status" value="1"/>
</dbReference>
<dbReference type="SMART" id="SM01060">
    <property type="entry name" value="Catalase"/>
    <property type="match status" value="1"/>
</dbReference>
<keyword evidence="6" id="KW-1185">Reference proteome</keyword>
<dbReference type="EC" id="1.11.1.6" evidence="1"/>